<feature type="transmembrane region" description="Helical" evidence="1">
    <location>
        <begin position="67"/>
        <end position="89"/>
    </location>
</feature>
<proteinExistence type="predicted"/>
<reference evidence="2 3" key="1">
    <citation type="journal article" date="2020" name="ISME J.">
        <title>Uncovering the hidden diversity of litter-decomposition mechanisms in mushroom-forming fungi.</title>
        <authorList>
            <person name="Floudas D."/>
            <person name="Bentzer J."/>
            <person name="Ahren D."/>
            <person name="Johansson T."/>
            <person name="Persson P."/>
            <person name="Tunlid A."/>
        </authorList>
    </citation>
    <scope>NUCLEOTIDE SEQUENCE [LARGE SCALE GENOMIC DNA]</scope>
    <source>
        <strain evidence="2 3">CBS 406.79</strain>
    </source>
</reference>
<protein>
    <submittedName>
        <fullName evidence="2">Uncharacterized protein</fullName>
    </submittedName>
</protein>
<dbReference type="EMBL" id="JAACJN010000021">
    <property type="protein sequence ID" value="KAF5389648.1"/>
    <property type="molecule type" value="Genomic_DNA"/>
</dbReference>
<name>A0A8H5MD65_9AGAR</name>
<feature type="transmembrane region" description="Helical" evidence="1">
    <location>
        <begin position="25"/>
        <end position="46"/>
    </location>
</feature>
<keyword evidence="3" id="KW-1185">Reference proteome</keyword>
<evidence type="ECO:0000313" key="3">
    <source>
        <dbReference type="Proteomes" id="UP000518752"/>
    </source>
</evidence>
<sequence>MFDEEKTMDENMIAADGFSPSPSYILVKNLGVAATLTGIWVLCTAVRRYFIVQSALMDGQFPVARGTMFTVAFAIGCVVVAIFAVVIAVA</sequence>
<organism evidence="2 3">
    <name type="scientific">Collybiopsis confluens</name>
    <dbReference type="NCBI Taxonomy" id="2823264"/>
    <lineage>
        <taxon>Eukaryota</taxon>
        <taxon>Fungi</taxon>
        <taxon>Dikarya</taxon>
        <taxon>Basidiomycota</taxon>
        <taxon>Agaricomycotina</taxon>
        <taxon>Agaricomycetes</taxon>
        <taxon>Agaricomycetidae</taxon>
        <taxon>Agaricales</taxon>
        <taxon>Marasmiineae</taxon>
        <taxon>Omphalotaceae</taxon>
        <taxon>Collybiopsis</taxon>
    </lineage>
</organism>
<comment type="caution">
    <text evidence="2">The sequence shown here is derived from an EMBL/GenBank/DDBJ whole genome shotgun (WGS) entry which is preliminary data.</text>
</comment>
<dbReference type="Proteomes" id="UP000518752">
    <property type="component" value="Unassembled WGS sequence"/>
</dbReference>
<gene>
    <name evidence="2" type="ORF">D9757_004134</name>
</gene>
<evidence type="ECO:0000313" key="2">
    <source>
        <dbReference type="EMBL" id="KAF5389648.1"/>
    </source>
</evidence>
<keyword evidence="1" id="KW-0472">Membrane</keyword>
<dbReference type="AlphaFoldDB" id="A0A8H5MD65"/>
<keyword evidence="1" id="KW-1133">Transmembrane helix</keyword>
<evidence type="ECO:0000256" key="1">
    <source>
        <dbReference type="SAM" id="Phobius"/>
    </source>
</evidence>
<keyword evidence="1" id="KW-0812">Transmembrane</keyword>
<accession>A0A8H5MD65</accession>
<dbReference type="OrthoDB" id="199599at2759"/>